<dbReference type="Proteomes" id="UP000005950">
    <property type="component" value="Unassembled WGS sequence"/>
</dbReference>
<dbReference type="PANTHER" id="PTHR21310:SF42">
    <property type="entry name" value="BIFUNCTIONAL AAC_APH"/>
    <property type="match status" value="1"/>
</dbReference>
<reference evidence="2 3" key="2">
    <citation type="submission" date="2009-02" db="EMBL/GenBank/DDBJ databases">
        <title>Draft genome sequence of Holdemania filiformis DSM 12042.</title>
        <authorList>
            <person name="Sudarsanam P."/>
            <person name="Ley R."/>
            <person name="Guruge J."/>
            <person name="Turnbaugh P.J."/>
            <person name="Mahowald M."/>
            <person name="Liep D."/>
            <person name="Gordon J."/>
        </authorList>
    </citation>
    <scope>NUCLEOTIDE SEQUENCE [LARGE SCALE GENOMIC DNA]</scope>
    <source>
        <strain evidence="2 3">DSM 12042</strain>
    </source>
</reference>
<feature type="domain" description="Aminoglycoside phosphotransferase" evidence="1">
    <location>
        <begin position="27"/>
        <end position="193"/>
    </location>
</feature>
<evidence type="ECO:0000313" key="2">
    <source>
        <dbReference type="EMBL" id="EEF68774.1"/>
    </source>
</evidence>
<organism evidence="2 3">
    <name type="scientific">Holdemania filiformis DSM 12042</name>
    <dbReference type="NCBI Taxonomy" id="545696"/>
    <lineage>
        <taxon>Bacteria</taxon>
        <taxon>Bacillati</taxon>
        <taxon>Bacillota</taxon>
        <taxon>Erysipelotrichia</taxon>
        <taxon>Erysipelotrichales</taxon>
        <taxon>Erysipelotrichaceae</taxon>
        <taxon>Holdemania</taxon>
    </lineage>
</organism>
<dbReference type="AlphaFoldDB" id="B9Y5H8"/>
<dbReference type="InterPro" id="IPR011009">
    <property type="entry name" value="Kinase-like_dom_sf"/>
</dbReference>
<dbReference type="InterPro" id="IPR002575">
    <property type="entry name" value="Aminoglycoside_PTrfase"/>
</dbReference>
<evidence type="ECO:0000313" key="3">
    <source>
        <dbReference type="Proteomes" id="UP000005950"/>
    </source>
</evidence>
<dbReference type="PANTHER" id="PTHR21310">
    <property type="entry name" value="AMINOGLYCOSIDE PHOSPHOTRANSFERASE-RELATED-RELATED"/>
    <property type="match status" value="1"/>
</dbReference>
<sequence>MKITTTVVKKMIETQFPEWSQLTVIPAAQSGHDNRTFHLGDKMMVRLPSGPDYVPQIEKEAKWLPFLAKHLSLPISKPIAIGKPSEDYPFVWSVNHYLEGEPVSTAAISNQSCFAKELSSFLSELQRIDTTGAPVAGKHNFFRGASLEVYSFQVEEALKTHKNKLPAEKFRILWEQAVSSKWEQPPVWIHGDVARAICL</sequence>
<dbReference type="SUPFAM" id="SSF56112">
    <property type="entry name" value="Protein kinase-like (PK-like)"/>
    <property type="match status" value="1"/>
</dbReference>
<comment type="caution">
    <text evidence="2">The sequence shown here is derived from an EMBL/GenBank/DDBJ whole genome shotgun (WGS) entry which is preliminary data.</text>
</comment>
<protein>
    <recommendedName>
        <fullName evidence="1">Aminoglycoside phosphotransferase domain-containing protein</fullName>
    </recommendedName>
</protein>
<reference evidence="2 3" key="1">
    <citation type="submission" date="2008-12" db="EMBL/GenBank/DDBJ databases">
        <authorList>
            <person name="Fulton L."/>
            <person name="Clifton S."/>
            <person name="Fulton B."/>
            <person name="Xu J."/>
            <person name="Minx P."/>
            <person name="Pepin K.H."/>
            <person name="Johnson M."/>
            <person name="Bhonagiri V."/>
            <person name="Nash W.E."/>
            <person name="Mardis E.R."/>
            <person name="Wilson R.K."/>
        </authorList>
    </citation>
    <scope>NUCLEOTIDE SEQUENCE [LARGE SCALE GENOMIC DNA]</scope>
    <source>
        <strain evidence="2 3">DSM 12042</strain>
    </source>
</reference>
<dbReference type="CDD" id="cd05155">
    <property type="entry name" value="APH_ChoK_like_1"/>
    <property type="match status" value="1"/>
</dbReference>
<dbReference type="HOGENOM" id="CLU_074977_0_0_9"/>
<name>B9Y5H8_9FIRM</name>
<dbReference type="Gene3D" id="3.30.200.20">
    <property type="entry name" value="Phosphorylase Kinase, domain 1"/>
    <property type="match status" value="1"/>
</dbReference>
<dbReference type="InterPro" id="IPR051678">
    <property type="entry name" value="AGP_Transferase"/>
</dbReference>
<dbReference type="RefSeq" id="WP_006058269.1">
    <property type="nucleotide sequence ID" value="NZ_GG657553.1"/>
</dbReference>
<dbReference type="Gene3D" id="3.90.1200.10">
    <property type="match status" value="1"/>
</dbReference>
<evidence type="ECO:0000259" key="1">
    <source>
        <dbReference type="Pfam" id="PF01636"/>
    </source>
</evidence>
<dbReference type="STRING" id="545696.HOLDEFILI_01060"/>
<gene>
    <name evidence="2" type="ORF">HOLDEFILI_01060</name>
</gene>
<proteinExistence type="predicted"/>
<dbReference type="Pfam" id="PF01636">
    <property type="entry name" value="APH"/>
    <property type="match status" value="1"/>
</dbReference>
<dbReference type="eggNOG" id="COG3173">
    <property type="taxonomic scope" value="Bacteria"/>
</dbReference>
<dbReference type="EMBL" id="ACCF01000059">
    <property type="protein sequence ID" value="EEF68774.1"/>
    <property type="molecule type" value="Genomic_DNA"/>
</dbReference>
<accession>B9Y5H8</accession>